<evidence type="ECO:0000313" key="3">
    <source>
        <dbReference type="EMBL" id="KAK0180579.1"/>
    </source>
</evidence>
<reference evidence="3" key="1">
    <citation type="journal article" date="2023" name="bioRxiv">
        <title>Scaffold-level genome assemblies of two parasitoid biocontrol wasps reveal the parthenogenesis mechanism and an associated novel virus.</title>
        <authorList>
            <person name="Inwood S."/>
            <person name="Skelly J."/>
            <person name="Guhlin J."/>
            <person name="Harrop T."/>
            <person name="Goldson S."/>
            <person name="Dearden P."/>
        </authorList>
    </citation>
    <scope>NUCLEOTIDE SEQUENCE</scope>
    <source>
        <strain evidence="3">Lincoln</strain>
        <tissue evidence="3">Whole body</tissue>
    </source>
</reference>
<evidence type="ECO:0000256" key="1">
    <source>
        <dbReference type="SAM" id="MobiDB-lite"/>
    </source>
</evidence>
<name>A0AA39L0I2_MICHY</name>
<dbReference type="AlphaFoldDB" id="A0AA39L0I2"/>
<feature type="compositionally biased region" description="Acidic residues" evidence="1">
    <location>
        <begin position="18"/>
        <end position="35"/>
    </location>
</feature>
<feature type="region of interest" description="Disordered" evidence="1">
    <location>
        <begin position="16"/>
        <end position="55"/>
    </location>
</feature>
<comment type="caution">
    <text evidence="3">The sequence shown here is derived from an EMBL/GenBank/DDBJ whole genome shotgun (WGS) entry which is preliminary data.</text>
</comment>
<dbReference type="EMBL" id="JAQQBR010000002">
    <property type="protein sequence ID" value="KAK0180579.1"/>
    <property type="molecule type" value="Genomic_DNA"/>
</dbReference>
<evidence type="ECO:0000259" key="2">
    <source>
        <dbReference type="Pfam" id="PF07727"/>
    </source>
</evidence>
<reference evidence="3" key="2">
    <citation type="submission" date="2023-03" db="EMBL/GenBank/DDBJ databases">
        <authorList>
            <person name="Inwood S.N."/>
            <person name="Skelly J.G."/>
            <person name="Guhlin J."/>
            <person name="Harrop T.W.R."/>
            <person name="Goldson S.G."/>
            <person name="Dearden P.K."/>
        </authorList>
    </citation>
    <scope>NUCLEOTIDE SEQUENCE</scope>
    <source>
        <strain evidence="3">Lincoln</strain>
        <tissue evidence="3">Whole body</tissue>
    </source>
</reference>
<sequence>MKKQSQQEEVYEVIYDSGTEEIQNEIDNEEEDEIDRESSGSSMYNDAEENSDINNEIVNERYNLRRNRKPNTKYDDYEMDLDKILIATSVERDEPLCYDDAMASSDAKRWKQAMQAEIKALEENETWMIIGESEVKRAVIECKWVYKKKRDETGNISSYKARLVARGFQQIGSYNNDIYSPVAKLTSVRIFLAYCNNFNFKVNQLDVCSAFLNGDIDDDVYIVLPKGFDKNEGKFAKLKKSLYGLKPRLKNQRIIQQLSLVKISICW</sequence>
<organism evidence="3 4">
    <name type="scientific">Microctonus hyperodae</name>
    <name type="common">Parasitoid wasp</name>
    <dbReference type="NCBI Taxonomy" id="165561"/>
    <lineage>
        <taxon>Eukaryota</taxon>
        <taxon>Metazoa</taxon>
        <taxon>Ecdysozoa</taxon>
        <taxon>Arthropoda</taxon>
        <taxon>Hexapoda</taxon>
        <taxon>Insecta</taxon>
        <taxon>Pterygota</taxon>
        <taxon>Neoptera</taxon>
        <taxon>Endopterygota</taxon>
        <taxon>Hymenoptera</taxon>
        <taxon>Apocrita</taxon>
        <taxon>Ichneumonoidea</taxon>
        <taxon>Braconidae</taxon>
        <taxon>Euphorinae</taxon>
        <taxon>Microctonus</taxon>
    </lineage>
</organism>
<dbReference type="InterPro" id="IPR013103">
    <property type="entry name" value="RVT_2"/>
</dbReference>
<keyword evidence="4" id="KW-1185">Reference proteome</keyword>
<dbReference type="Proteomes" id="UP001168972">
    <property type="component" value="Unassembled WGS sequence"/>
</dbReference>
<feature type="domain" description="Reverse transcriptase Ty1/copia-type" evidence="2">
    <location>
        <begin position="124"/>
        <end position="255"/>
    </location>
</feature>
<accession>A0AA39L0I2</accession>
<protein>
    <recommendedName>
        <fullName evidence="2">Reverse transcriptase Ty1/copia-type domain-containing protein</fullName>
    </recommendedName>
</protein>
<gene>
    <name evidence="3" type="ORF">PV327_002946</name>
</gene>
<dbReference type="Pfam" id="PF07727">
    <property type="entry name" value="RVT_2"/>
    <property type="match status" value="1"/>
</dbReference>
<evidence type="ECO:0000313" key="4">
    <source>
        <dbReference type="Proteomes" id="UP001168972"/>
    </source>
</evidence>
<proteinExistence type="predicted"/>